<dbReference type="PANTHER" id="PTHR46621:SF1">
    <property type="entry name" value="SNRNA-ACTIVATING PROTEIN COMPLEX SUBUNIT 4"/>
    <property type="match status" value="1"/>
</dbReference>
<dbReference type="GO" id="GO:0005634">
    <property type="term" value="C:nucleus"/>
    <property type="evidence" value="ECO:0007669"/>
    <property type="project" value="InterPro"/>
</dbReference>
<dbReference type="GO" id="GO:0001006">
    <property type="term" value="F:RNA polymerase III type 3 promoter sequence-specific DNA binding"/>
    <property type="evidence" value="ECO:0007669"/>
    <property type="project" value="TreeGrafter"/>
</dbReference>
<feature type="domain" description="Myb-like" evidence="6">
    <location>
        <begin position="193"/>
        <end position="250"/>
    </location>
</feature>
<dbReference type="InterPro" id="IPR051575">
    <property type="entry name" value="Myb-like_DNA-bd"/>
</dbReference>
<reference evidence="8" key="2">
    <citation type="submission" date="2011-02" db="EMBL/GenBank/DDBJ databases">
        <authorList>
            <person name="MacLean D."/>
        </authorList>
    </citation>
    <scope>NUCLEOTIDE SEQUENCE</scope>
</reference>
<dbReference type="GO" id="GO:0000978">
    <property type="term" value="F:RNA polymerase II cis-regulatory region sequence-specific DNA binding"/>
    <property type="evidence" value="ECO:0007669"/>
    <property type="project" value="TreeGrafter"/>
</dbReference>
<dbReference type="Pfam" id="PF15163">
    <property type="entry name" value="Meiosis_expr"/>
    <property type="match status" value="1"/>
</dbReference>
<evidence type="ECO:0000259" key="7">
    <source>
        <dbReference type="PROSITE" id="PS51294"/>
    </source>
</evidence>
<evidence type="ECO:0000259" key="6">
    <source>
        <dbReference type="PROSITE" id="PS50090"/>
    </source>
</evidence>
<dbReference type="Pfam" id="PF13921">
    <property type="entry name" value="Myb_DNA-bind_6"/>
    <property type="match status" value="1"/>
</dbReference>
<feature type="domain" description="HTH myb-type" evidence="7">
    <location>
        <begin position="259"/>
        <end position="305"/>
    </location>
</feature>
<evidence type="ECO:0000256" key="5">
    <source>
        <dbReference type="SAM" id="MobiDB-lite"/>
    </source>
</evidence>
<feature type="region of interest" description="Disordered" evidence="5">
    <location>
        <begin position="67"/>
        <end position="105"/>
    </location>
</feature>
<feature type="domain" description="Myb-like" evidence="6">
    <location>
        <begin position="257"/>
        <end position="301"/>
    </location>
</feature>
<feature type="compositionally biased region" description="Low complexity" evidence="5">
    <location>
        <begin position="74"/>
        <end position="88"/>
    </location>
</feature>
<dbReference type="HOGENOM" id="CLU_033505_0_0_1"/>
<dbReference type="GO" id="GO:0042796">
    <property type="term" value="P:snRNA transcription by RNA polymerase III"/>
    <property type="evidence" value="ECO:0007669"/>
    <property type="project" value="TreeGrafter"/>
</dbReference>
<dbReference type="Pfam" id="PF00249">
    <property type="entry name" value="Myb_DNA-binding"/>
    <property type="match status" value="1"/>
</dbReference>
<accession>F0W8X8</accession>
<dbReference type="PROSITE" id="PS51294">
    <property type="entry name" value="HTH_MYB"/>
    <property type="match status" value="2"/>
</dbReference>
<evidence type="ECO:0000256" key="2">
    <source>
        <dbReference type="ARBA" id="ARBA00023125"/>
    </source>
</evidence>
<keyword evidence="4" id="KW-0539">Nucleus</keyword>
<feature type="domain" description="Myb-like" evidence="6">
    <location>
        <begin position="302"/>
        <end position="362"/>
    </location>
</feature>
<dbReference type="Gene3D" id="1.10.10.60">
    <property type="entry name" value="Homeodomain-like"/>
    <property type="match status" value="4"/>
</dbReference>
<dbReference type="SMART" id="SM00717">
    <property type="entry name" value="SANT"/>
    <property type="match status" value="5"/>
</dbReference>
<dbReference type="InterPro" id="IPR001005">
    <property type="entry name" value="SANT/Myb"/>
</dbReference>
<protein>
    <submittedName>
        <fullName evidence="8">Uncharacterized protein AlNc14C37G3253</fullName>
    </submittedName>
</protein>
<dbReference type="PROSITE" id="PS50090">
    <property type="entry name" value="MYB_LIKE"/>
    <property type="match status" value="4"/>
</dbReference>
<evidence type="ECO:0000313" key="8">
    <source>
        <dbReference type="EMBL" id="CCA17589.1"/>
    </source>
</evidence>
<feature type="domain" description="Myb-like" evidence="6">
    <location>
        <begin position="363"/>
        <end position="418"/>
    </location>
</feature>
<name>F0W8X8_9STRA</name>
<proteinExistence type="predicted"/>
<keyword evidence="3" id="KW-0804">Transcription</keyword>
<feature type="domain" description="HTH myb-type" evidence="7">
    <location>
        <begin position="363"/>
        <end position="421"/>
    </location>
</feature>
<feature type="region of interest" description="Disordered" evidence="5">
    <location>
        <begin position="481"/>
        <end position="501"/>
    </location>
</feature>
<keyword evidence="2" id="KW-0238">DNA-binding</keyword>
<sequence length="583" mass="68343">MLIGGRKASQKHSLEAIERALEANEAYVAHLNTLQQSITSRQASMRNEISRIERVLALQRAQVSVQEFSPTQPSTTRISARRSSNSIRPHPSFFSDSHPRKRSKIRGDWEPEPNADTLLLQQHFHQAFRALHSRVFTKKEQACITSYVSQFLQNDSKRVRDRKEWKEITLLYPKLLVGRSPFACQLRYMLHDAPGLRLCAWTKEEDNGLKRLASGEEDLSIRNRWEEIASRLPFPGRPPVHCLIRYQTKLCASNLNSQFTSEEDQILRDGIAAFGERWNQIADLMDGRVAEQLRHRWHQTLSPHVRQGKFSIVEDRRLLLAMYAYHDPSALIQRNQVNWHEICHHVPGRGPPQLRDRFLNSLTPDITFRSWTKEEDAKLIQLVAENKDVDTGGLWSRIASQLGRRTDNQVARRWKYLAPLEHTRRQEMKKCKQILPAIFRRAIARKGKFNPKTRQQKRSSYIASLVIQAAPINTCRASKAIKHTPSKHQEQRPEHEELEKPTDRKALRCYRPKEWSKQAEEAFRLQQTGWRDLNEYTEAFGEPERWENSFISCTRVKSNGFYTYWRRARECEDKYLHQVKLYE</sequence>
<dbReference type="AlphaFoldDB" id="F0W8X8"/>
<dbReference type="CDD" id="cd00167">
    <property type="entry name" value="SANT"/>
    <property type="match status" value="2"/>
</dbReference>
<dbReference type="PANTHER" id="PTHR46621">
    <property type="entry name" value="SNRNA-ACTIVATING PROTEIN COMPLEX SUBUNIT 4"/>
    <property type="match status" value="1"/>
</dbReference>
<organism evidence="8">
    <name type="scientific">Albugo laibachii Nc14</name>
    <dbReference type="NCBI Taxonomy" id="890382"/>
    <lineage>
        <taxon>Eukaryota</taxon>
        <taxon>Sar</taxon>
        <taxon>Stramenopiles</taxon>
        <taxon>Oomycota</taxon>
        <taxon>Peronosporomycetes</taxon>
        <taxon>Albuginales</taxon>
        <taxon>Albuginaceae</taxon>
        <taxon>Albugo</taxon>
    </lineage>
</organism>
<evidence type="ECO:0000256" key="4">
    <source>
        <dbReference type="ARBA" id="ARBA00023242"/>
    </source>
</evidence>
<dbReference type="EMBL" id="FR824082">
    <property type="protein sequence ID" value="CCA17589.1"/>
    <property type="molecule type" value="Genomic_DNA"/>
</dbReference>
<evidence type="ECO:0000256" key="3">
    <source>
        <dbReference type="ARBA" id="ARBA00023163"/>
    </source>
</evidence>
<dbReference type="GO" id="GO:0042795">
    <property type="term" value="P:snRNA transcription by RNA polymerase II"/>
    <property type="evidence" value="ECO:0007669"/>
    <property type="project" value="TreeGrafter"/>
</dbReference>
<keyword evidence="1" id="KW-0805">Transcription regulation</keyword>
<dbReference type="GO" id="GO:0019185">
    <property type="term" value="C:snRNA-activating protein complex"/>
    <property type="evidence" value="ECO:0007669"/>
    <property type="project" value="TreeGrafter"/>
</dbReference>
<dbReference type="SUPFAM" id="SSF46689">
    <property type="entry name" value="Homeodomain-like"/>
    <property type="match status" value="3"/>
</dbReference>
<reference evidence="8" key="1">
    <citation type="journal article" date="2011" name="PLoS Biol.">
        <title>Gene gain and loss during evolution of obligate parasitism in the white rust pathogen of Arabidopsis thaliana.</title>
        <authorList>
            <person name="Kemen E."/>
            <person name="Gardiner A."/>
            <person name="Schultz-Larsen T."/>
            <person name="Kemen A.C."/>
            <person name="Balmuth A.L."/>
            <person name="Robert-Seilaniantz A."/>
            <person name="Bailey K."/>
            <person name="Holub E."/>
            <person name="Studholme D.J."/>
            <person name="Maclean D."/>
            <person name="Jones J.D."/>
        </authorList>
    </citation>
    <scope>NUCLEOTIDE SEQUENCE</scope>
</reference>
<dbReference type="InterPro" id="IPR009057">
    <property type="entry name" value="Homeodomain-like_sf"/>
</dbReference>
<feature type="compositionally biased region" description="Basic and acidic residues" evidence="5">
    <location>
        <begin position="487"/>
        <end position="501"/>
    </location>
</feature>
<evidence type="ECO:0000256" key="1">
    <source>
        <dbReference type="ARBA" id="ARBA00023015"/>
    </source>
</evidence>
<dbReference type="InterPro" id="IPR017930">
    <property type="entry name" value="Myb_dom"/>
</dbReference>
<dbReference type="InterPro" id="IPR020186">
    <property type="entry name" value="Meiosis-expressed_gene_1"/>
</dbReference>
<gene>
    <name evidence="8" type="primary">AlNc14C37G3253</name>
    <name evidence="8" type="ORF">ALNC14_037320</name>
</gene>